<dbReference type="OrthoDB" id="432953at2759"/>
<feature type="compositionally biased region" description="Basic and acidic residues" evidence="1">
    <location>
        <begin position="589"/>
        <end position="602"/>
    </location>
</feature>
<feature type="region of interest" description="Disordered" evidence="1">
    <location>
        <begin position="860"/>
        <end position="892"/>
    </location>
</feature>
<name>A0A2J6RFZ9_HYAVF</name>
<dbReference type="PANTHER" id="PTHR21575">
    <property type="entry name" value="PROTEIN HID1"/>
    <property type="match status" value="1"/>
</dbReference>
<dbReference type="EMBL" id="KZ613949">
    <property type="protein sequence ID" value="PMD37446.1"/>
    <property type="molecule type" value="Genomic_DNA"/>
</dbReference>
<dbReference type="STRING" id="1149755.A0A2J6RFZ9"/>
<evidence type="ECO:0000313" key="2">
    <source>
        <dbReference type="EMBL" id="PMD37446.1"/>
    </source>
</evidence>
<proteinExistence type="predicted"/>
<feature type="compositionally biased region" description="Polar residues" evidence="1">
    <location>
        <begin position="648"/>
        <end position="666"/>
    </location>
</feature>
<dbReference type="GO" id="GO:0016020">
    <property type="term" value="C:membrane"/>
    <property type="evidence" value="ECO:0007669"/>
    <property type="project" value="TreeGrafter"/>
</dbReference>
<dbReference type="GO" id="GO:0000138">
    <property type="term" value="C:Golgi trans cisterna"/>
    <property type="evidence" value="ECO:0007669"/>
    <property type="project" value="TreeGrafter"/>
</dbReference>
<feature type="compositionally biased region" description="Acidic residues" evidence="1">
    <location>
        <begin position="622"/>
        <end position="640"/>
    </location>
</feature>
<feature type="region of interest" description="Disordered" evidence="1">
    <location>
        <begin position="580"/>
        <end position="671"/>
    </location>
</feature>
<dbReference type="AlphaFoldDB" id="A0A2J6RFZ9"/>
<accession>A0A2J6RFZ9</accession>
<evidence type="ECO:0008006" key="4">
    <source>
        <dbReference type="Google" id="ProtNLM"/>
    </source>
</evidence>
<gene>
    <name evidence="2" type="ORF">L207DRAFT_514713</name>
</gene>
<feature type="region of interest" description="Disordered" evidence="1">
    <location>
        <begin position="677"/>
        <end position="696"/>
    </location>
</feature>
<dbReference type="PANTHER" id="PTHR21575:SF12">
    <property type="entry name" value="PROTEIN HID1"/>
    <property type="match status" value="1"/>
</dbReference>
<reference evidence="2 3" key="1">
    <citation type="submission" date="2016-04" db="EMBL/GenBank/DDBJ databases">
        <title>A degradative enzymes factory behind the ericoid mycorrhizal symbiosis.</title>
        <authorList>
            <consortium name="DOE Joint Genome Institute"/>
            <person name="Martino E."/>
            <person name="Morin E."/>
            <person name="Grelet G."/>
            <person name="Kuo A."/>
            <person name="Kohler A."/>
            <person name="Daghino S."/>
            <person name="Barry K."/>
            <person name="Choi C."/>
            <person name="Cichocki N."/>
            <person name="Clum A."/>
            <person name="Copeland A."/>
            <person name="Hainaut M."/>
            <person name="Haridas S."/>
            <person name="Labutti K."/>
            <person name="Lindquist E."/>
            <person name="Lipzen A."/>
            <person name="Khouja H.-R."/>
            <person name="Murat C."/>
            <person name="Ohm R."/>
            <person name="Olson A."/>
            <person name="Spatafora J."/>
            <person name="Veneault-Fourrey C."/>
            <person name="Henrissat B."/>
            <person name="Grigoriev I."/>
            <person name="Martin F."/>
            <person name="Perotto S."/>
        </authorList>
    </citation>
    <scope>NUCLEOTIDE SEQUENCE [LARGE SCALE GENOMIC DNA]</scope>
    <source>
        <strain evidence="2 3">F</strain>
    </source>
</reference>
<evidence type="ECO:0000256" key="1">
    <source>
        <dbReference type="SAM" id="MobiDB-lite"/>
    </source>
</evidence>
<evidence type="ECO:0000313" key="3">
    <source>
        <dbReference type="Proteomes" id="UP000235786"/>
    </source>
</evidence>
<protein>
    <recommendedName>
        <fullName evidence="4">High-temperature-induced dauer-formation protein</fullName>
    </recommendedName>
</protein>
<dbReference type="InterPro" id="IPR026705">
    <property type="entry name" value="Hid-1/Ecm30"/>
</dbReference>
<sequence length="902" mass="100895">MGASDSKLVFKQGIFRLSEDKIIPADDPYWASFWELPESTEDIFSLFSPNDIRRTRDTALENLETLILAITSRLFILRHHPSFPDPEFAPERDALNCIRILTRILPYVYEAEQLQPWEDKFFWGVRRKRTRKAALARDVLFDESQEELAKLEAAGEEFEEVKPLAEELIDTLIDMLFFADFTLPRPQNSKNKVTYAIWQSGVGCNTSVGTTKEFESNRTEILRLLLTLTSQSMYMSANLLPVQGVKAISYIVTCPDKQVVLSTLCSLLNTTLKYNPASWKIPYNVQVFKDPKQILVTYALQFLLVILLYPIPETDPAHAKKNFYRHFLGRLHRPQDFQFITDGMTRILNAPLNASSSYIPGNPTKFTSEMIMLFWEITQCNKRFRSFIIDTGRSHDFLVLIIFYAIEYKLDASKQGVVRMCVFLLQTLSVEPNFGKNLNKRFEAQETLPPTIRLQNFNGTYADFLIHSIYNIITTSQGKLTAIYPALLAVINNIAAYLENLSAAASSKLLQLFSSMSSPGFLLANDSNHALLQSLLESINAIIEHQFIRNPNFVYAVLRNQKKFEALRSFTLESGREEIERMNRRRKERHDPNDLSESRRGSADSIRSPTISHPRAPALSDVPEEDGTFAIGDDEDEDTDDDHRPTPAESTPTEQPSRTGSVSSSVDDAVPTQLRGMSEKARGKMPAGMPTFSRQNSTTSLSSYATAGFSINGAFEPTPQWIDSWLTDLPLHTILTLLDQLAPLLPASKRSSTDTPTASILNIIQLAKVTGIEPSPIRIQYFEWSPLSLGWYESLLWGFAFTSEMQVQKGTVGVWNGTAIKLFRVEAVAPSGPSLSSPRGAVDAVGSNIVSRIGNLNLRGVGSGGSTQDAQSPASEAPERPQISRTGTGDGSRLGLVRTAII</sequence>
<dbReference type="GO" id="GO:0005797">
    <property type="term" value="C:Golgi medial cisterna"/>
    <property type="evidence" value="ECO:0007669"/>
    <property type="project" value="TreeGrafter"/>
</dbReference>
<dbReference type="Pfam" id="PF12722">
    <property type="entry name" value="Hid1"/>
    <property type="match status" value="1"/>
</dbReference>
<dbReference type="Proteomes" id="UP000235786">
    <property type="component" value="Unassembled WGS sequence"/>
</dbReference>
<organism evidence="2 3">
    <name type="scientific">Hyaloscypha variabilis (strain UAMH 11265 / GT02V1 / F)</name>
    <name type="common">Meliniomyces variabilis</name>
    <dbReference type="NCBI Taxonomy" id="1149755"/>
    <lineage>
        <taxon>Eukaryota</taxon>
        <taxon>Fungi</taxon>
        <taxon>Dikarya</taxon>
        <taxon>Ascomycota</taxon>
        <taxon>Pezizomycotina</taxon>
        <taxon>Leotiomycetes</taxon>
        <taxon>Helotiales</taxon>
        <taxon>Hyaloscyphaceae</taxon>
        <taxon>Hyaloscypha</taxon>
        <taxon>Hyaloscypha variabilis</taxon>
    </lineage>
</organism>
<keyword evidence="3" id="KW-1185">Reference proteome</keyword>